<feature type="chain" id="PRO_5044602411" evidence="1">
    <location>
        <begin position="20"/>
        <end position="144"/>
    </location>
</feature>
<dbReference type="Proteomes" id="UP000286038">
    <property type="component" value="Unassembled WGS sequence"/>
</dbReference>
<dbReference type="SUPFAM" id="SSF160574">
    <property type="entry name" value="BT0923-like"/>
    <property type="match status" value="1"/>
</dbReference>
<protein>
    <submittedName>
        <fullName evidence="3">PepSY-like domain-containing protein</fullName>
    </submittedName>
</protein>
<evidence type="ECO:0000313" key="3">
    <source>
        <dbReference type="EMBL" id="QRO50110.1"/>
    </source>
</evidence>
<evidence type="ECO:0000313" key="5">
    <source>
        <dbReference type="EMBL" id="RGY21272.1"/>
    </source>
</evidence>
<dbReference type="Proteomes" id="UP000283589">
    <property type="component" value="Unassembled WGS sequence"/>
</dbReference>
<dbReference type="AlphaFoldDB" id="A0A413ITM1"/>
<name>A0A413ITM1_9BACT</name>
<gene>
    <name evidence="4" type="ORF">DWW18_09815</name>
    <name evidence="6" type="ORF">DWZ68_08425</name>
    <name evidence="5" type="ORF">DXA50_00005</name>
    <name evidence="3" type="ORF">I6J59_00235</name>
</gene>
<keyword evidence="10" id="KW-1185">Reference proteome</keyword>
<proteinExistence type="predicted"/>
<organism evidence="5 9">
    <name type="scientific">Butyricimonas virosa</name>
    <dbReference type="NCBI Taxonomy" id="544645"/>
    <lineage>
        <taxon>Bacteria</taxon>
        <taxon>Pseudomonadati</taxon>
        <taxon>Bacteroidota</taxon>
        <taxon>Bacteroidia</taxon>
        <taxon>Bacteroidales</taxon>
        <taxon>Odoribacteraceae</taxon>
        <taxon>Butyricimonas</taxon>
    </lineage>
</organism>
<dbReference type="EMBL" id="QRPV01000008">
    <property type="protein sequence ID" value="RHM43559.1"/>
    <property type="molecule type" value="Genomic_DNA"/>
</dbReference>
<evidence type="ECO:0000256" key="1">
    <source>
        <dbReference type="SAM" id="SignalP"/>
    </source>
</evidence>
<dbReference type="EMBL" id="QRZA01000011">
    <property type="protein sequence ID" value="RGV33693.1"/>
    <property type="molecule type" value="Genomic_DNA"/>
</dbReference>
<dbReference type="Gene3D" id="3.40.1420.30">
    <property type="match status" value="1"/>
</dbReference>
<dbReference type="STRING" id="1121130.GCA_000519105_01655"/>
<evidence type="ECO:0000313" key="10">
    <source>
        <dbReference type="Proteomes" id="UP000654720"/>
    </source>
</evidence>
<feature type="signal peptide" evidence="1">
    <location>
        <begin position="1"/>
        <end position="19"/>
    </location>
</feature>
<evidence type="ECO:0000259" key="2">
    <source>
        <dbReference type="Pfam" id="PF11396"/>
    </source>
</evidence>
<dbReference type="EMBL" id="QSCR01000001">
    <property type="protein sequence ID" value="RGY21272.1"/>
    <property type="molecule type" value="Genomic_DNA"/>
</dbReference>
<evidence type="ECO:0000313" key="4">
    <source>
        <dbReference type="EMBL" id="RGV33693.1"/>
    </source>
</evidence>
<reference evidence="3 10" key="2">
    <citation type="submission" date="2021-02" db="EMBL/GenBank/DDBJ databases">
        <title>FDA dAtabase for Regulatory Grade micrObial Sequences (FDA-ARGOS): Supporting development and validation of Infectious Disease Dx tests.</title>
        <authorList>
            <person name="Carlson P."/>
            <person name="Fischbach M."/>
            <person name="Hastie J."/>
            <person name="Bilen M."/>
            <person name="Cheng A."/>
            <person name="Tallon L."/>
            <person name="Sadzewicz L."/>
            <person name="Zhao X."/>
            <person name="Boylan J."/>
            <person name="Ott S."/>
            <person name="Bowen H."/>
            <person name="Vavikolanu K."/>
            <person name="Mehta A."/>
            <person name="Aluvathingal J."/>
            <person name="Nadendla S."/>
            <person name="Yan Y."/>
            <person name="Sichtig H."/>
        </authorList>
    </citation>
    <scope>NUCLEOTIDE SEQUENCE [LARGE SCALE GENOMIC DNA]</scope>
    <source>
        <strain evidence="3 10">FDAARGOS_1229</strain>
    </source>
</reference>
<evidence type="ECO:0000313" key="7">
    <source>
        <dbReference type="Proteomes" id="UP000283589"/>
    </source>
</evidence>
<sequence length="144" mass="16570">MKKIVFLLVCLFSMTMVKADNDKPIEMNQLPVKAQTFITTYFKDQKVALITQETGLFYKSYDVVFASGEKLEFDKSGDWTEVKCKTVEVPAAIIPEAILKYVKANYPEAKILEIEHDSEGYEIKLSNRLEIKFNNKFQVVDIDD</sequence>
<accession>A0A413ITM1</accession>
<dbReference type="Proteomes" id="UP000286063">
    <property type="component" value="Unassembled WGS sequence"/>
</dbReference>
<feature type="domain" description="Putative beta-lactamase-inhibitor-like PepSY-like" evidence="2">
    <location>
        <begin position="59"/>
        <end position="140"/>
    </location>
</feature>
<dbReference type="RefSeq" id="WP_027200477.1">
    <property type="nucleotide sequence ID" value="NZ_CABJDM010000008.1"/>
</dbReference>
<evidence type="ECO:0000313" key="9">
    <source>
        <dbReference type="Proteomes" id="UP000286063"/>
    </source>
</evidence>
<keyword evidence="1" id="KW-0732">Signal</keyword>
<evidence type="ECO:0000313" key="8">
    <source>
        <dbReference type="Proteomes" id="UP000286038"/>
    </source>
</evidence>
<evidence type="ECO:0000313" key="6">
    <source>
        <dbReference type="EMBL" id="RHM43559.1"/>
    </source>
</evidence>
<dbReference type="Pfam" id="PF11396">
    <property type="entry name" value="PepSY_like"/>
    <property type="match status" value="1"/>
</dbReference>
<dbReference type="EMBL" id="CP069450">
    <property type="protein sequence ID" value="QRO50110.1"/>
    <property type="molecule type" value="Genomic_DNA"/>
</dbReference>
<dbReference type="GeneID" id="93097118"/>
<dbReference type="InterPro" id="IPR021533">
    <property type="entry name" value="PepSY-like"/>
</dbReference>
<dbReference type="OrthoDB" id="710080at2"/>
<reference evidence="7 8" key="1">
    <citation type="submission" date="2018-08" db="EMBL/GenBank/DDBJ databases">
        <title>A genome reference for cultivated species of the human gut microbiota.</title>
        <authorList>
            <person name="Zou Y."/>
            <person name="Xue W."/>
            <person name="Luo G."/>
        </authorList>
    </citation>
    <scope>NUCLEOTIDE SEQUENCE [LARGE SCALE GENOMIC DNA]</scope>
    <source>
        <strain evidence="4 7">AF14-49</strain>
        <strain evidence="6 8">AF34-33</strain>
        <strain evidence="5 9">OF02-7</strain>
    </source>
</reference>
<dbReference type="Proteomes" id="UP000654720">
    <property type="component" value="Chromosome"/>
</dbReference>